<organism evidence="2 3">
    <name type="scientific">Chiloscyllium punctatum</name>
    <name type="common">Brownbanded bambooshark</name>
    <name type="synonym">Hemiscyllium punctatum</name>
    <dbReference type="NCBI Taxonomy" id="137246"/>
    <lineage>
        <taxon>Eukaryota</taxon>
        <taxon>Metazoa</taxon>
        <taxon>Chordata</taxon>
        <taxon>Craniata</taxon>
        <taxon>Vertebrata</taxon>
        <taxon>Chondrichthyes</taxon>
        <taxon>Elasmobranchii</taxon>
        <taxon>Galeomorphii</taxon>
        <taxon>Galeoidea</taxon>
        <taxon>Orectolobiformes</taxon>
        <taxon>Hemiscylliidae</taxon>
        <taxon>Chiloscyllium</taxon>
    </lineage>
</organism>
<reference evidence="2 3" key="1">
    <citation type="journal article" date="2018" name="Nat. Ecol. Evol.">
        <title>Shark genomes provide insights into elasmobranch evolution and the origin of vertebrates.</title>
        <authorList>
            <person name="Hara Y"/>
            <person name="Yamaguchi K"/>
            <person name="Onimaru K"/>
            <person name="Kadota M"/>
            <person name="Koyanagi M"/>
            <person name="Keeley SD"/>
            <person name="Tatsumi K"/>
            <person name="Tanaka K"/>
            <person name="Motone F"/>
            <person name="Kageyama Y"/>
            <person name="Nozu R"/>
            <person name="Adachi N"/>
            <person name="Nishimura O"/>
            <person name="Nakagawa R"/>
            <person name="Tanegashima C"/>
            <person name="Kiyatake I"/>
            <person name="Matsumoto R"/>
            <person name="Murakumo K"/>
            <person name="Nishida K"/>
            <person name="Terakita A"/>
            <person name="Kuratani S"/>
            <person name="Sato K"/>
            <person name="Hyodo S Kuraku.S."/>
        </authorList>
    </citation>
    <scope>NUCLEOTIDE SEQUENCE [LARGE SCALE GENOMIC DNA]</scope>
</reference>
<evidence type="ECO:0000313" key="2">
    <source>
        <dbReference type="EMBL" id="GCC28555.1"/>
    </source>
</evidence>
<gene>
    <name evidence="2" type="ORF">chiPu_0006986</name>
</gene>
<dbReference type="EMBL" id="BEZZ01000211">
    <property type="protein sequence ID" value="GCC28555.1"/>
    <property type="molecule type" value="Genomic_DNA"/>
</dbReference>
<dbReference type="OMA" id="RMKQVNG"/>
<dbReference type="OrthoDB" id="434647at2759"/>
<dbReference type="SMART" id="SM00451">
    <property type="entry name" value="ZnF_U1"/>
    <property type="match status" value="1"/>
</dbReference>
<dbReference type="SUPFAM" id="SSF57667">
    <property type="entry name" value="beta-beta-alpha zinc fingers"/>
    <property type="match status" value="1"/>
</dbReference>
<dbReference type="Gene3D" id="3.30.160.60">
    <property type="entry name" value="Classic Zinc Finger"/>
    <property type="match status" value="1"/>
</dbReference>
<dbReference type="Pfam" id="PF12874">
    <property type="entry name" value="zf-met"/>
    <property type="match status" value="1"/>
</dbReference>
<evidence type="ECO:0000313" key="3">
    <source>
        <dbReference type="Proteomes" id="UP000287033"/>
    </source>
</evidence>
<dbReference type="GO" id="GO:0003676">
    <property type="term" value="F:nucleic acid binding"/>
    <property type="evidence" value="ECO:0007669"/>
    <property type="project" value="InterPro"/>
</dbReference>
<name>A0A401SDT4_CHIPU</name>
<keyword evidence="3" id="KW-1185">Reference proteome</keyword>
<dbReference type="InterPro" id="IPR013087">
    <property type="entry name" value="Znf_C2H2_type"/>
</dbReference>
<protein>
    <recommendedName>
        <fullName evidence="1">U1-type domain-containing protein</fullName>
    </recommendedName>
</protein>
<dbReference type="InterPro" id="IPR003604">
    <property type="entry name" value="Matrin/U1-like-C_Znf_C2H2"/>
</dbReference>
<proteinExistence type="predicted"/>
<feature type="domain" description="U1-type" evidence="1">
    <location>
        <begin position="46"/>
        <end position="80"/>
    </location>
</feature>
<comment type="caution">
    <text evidence="2">The sequence shown here is derived from an EMBL/GenBank/DDBJ whole genome shotgun (WGS) entry which is preliminary data.</text>
</comment>
<dbReference type="Proteomes" id="UP000287033">
    <property type="component" value="Unassembled WGS sequence"/>
</dbReference>
<accession>A0A401SDT4</accession>
<dbReference type="STRING" id="137246.A0A401SDT4"/>
<dbReference type="InterPro" id="IPR036236">
    <property type="entry name" value="Znf_C2H2_sf"/>
</dbReference>
<dbReference type="GO" id="GO:0008270">
    <property type="term" value="F:zinc ion binding"/>
    <property type="evidence" value="ECO:0007669"/>
    <property type="project" value="InterPro"/>
</dbReference>
<sequence>MKRPLSPEQITEDVAMKSVDLCTYTSGKILSNEYLDYQLNIKKRKIGLALCEVCNIQLNSAEQAEVHYNGRSHLKRMKQVNGYTPVNSATSAIVTSASTVFLRRWVRCCSVSHYSYRAFATIMFMVHRNSGIRTTIDDSTRDMSESG</sequence>
<evidence type="ECO:0000259" key="1">
    <source>
        <dbReference type="SMART" id="SM00451"/>
    </source>
</evidence>
<dbReference type="AlphaFoldDB" id="A0A401SDT4"/>